<dbReference type="AlphaFoldDB" id="A0A0G2BB48"/>
<accession>A0A0G2BB48</accession>
<proteinExistence type="predicted"/>
<sequence length="245" mass="26455">MNHKTALAAAAVLVVLAGVIGYRTGFKKSDAGETNAPAPEASAPTEKTEPIADAPDYSAIFDLGRKEPGTRVYVSGPLGVGFTYNPISDSSEEVKLTETGNKIYVHLASQAPADGQWVEIFDKDPQMTLAAAVAARFLKGLDPKDCFVRQSDSIKLDQRPGYTAAAISYPPPADPEEPGWANSEKCSPPYSESNGISYFLMNENNPDRFVFVSVGQYLLTSDGSTKSEAGYYEINWDRSLQILSK</sequence>
<dbReference type="EMBL" id="LCRX01000004">
    <property type="protein sequence ID" value="KKW42739.1"/>
    <property type="molecule type" value="Genomic_DNA"/>
</dbReference>
<dbReference type="Proteomes" id="UP000033870">
    <property type="component" value="Unassembled WGS sequence"/>
</dbReference>
<organism evidence="2 3">
    <name type="scientific">Candidatus Magasanikbacteria bacterium GW2011_GWA2_56_11</name>
    <dbReference type="NCBI Taxonomy" id="1619044"/>
    <lineage>
        <taxon>Bacteria</taxon>
        <taxon>Candidatus Magasanikiibacteriota</taxon>
    </lineage>
</organism>
<evidence type="ECO:0000256" key="1">
    <source>
        <dbReference type="SAM" id="MobiDB-lite"/>
    </source>
</evidence>
<reference evidence="2 3" key="1">
    <citation type="journal article" date="2015" name="Nature">
        <title>rRNA introns, odd ribosomes, and small enigmatic genomes across a large radiation of phyla.</title>
        <authorList>
            <person name="Brown C.T."/>
            <person name="Hug L.A."/>
            <person name="Thomas B.C."/>
            <person name="Sharon I."/>
            <person name="Castelle C.J."/>
            <person name="Singh A."/>
            <person name="Wilkins M.J."/>
            <person name="Williams K.H."/>
            <person name="Banfield J.F."/>
        </authorList>
    </citation>
    <scope>NUCLEOTIDE SEQUENCE [LARGE SCALE GENOMIC DNA]</scope>
</reference>
<evidence type="ECO:0000313" key="2">
    <source>
        <dbReference type="EMBL" id="KKW42739.1"/>
    </source>
</evidence>
<gene>
    <name evidence="2" type="ORF">UY92_C0004G0075</name>
</gene>
<dbReference type="STRING" id="1619044.UY92_C0004G0075"/>
<protein>
    <submittedName>
        <fullName evidence="2">Uncharacterized protein</fullName>
    </submittedName>
</protein>
<comment type="caution">
    <text evidence="2">The sequence shown here is derived from an EMBL/GenBank/DDBJ whole genome shotgun (WGS) entry which is preliminary data.</text>
</comment>
<name>A0A0G2BB48_9BACT</name>
<evidence type="ECO:0000313" key="3">
    <source>
        <dbReference type="Proteomes" id="UP000033870"/>
    </source>
</evidence>
<feature type="region of interest" description="Disordered" evidence="1">
    <location>
        <begin position="29"/>
        <end position="50"/>
    </location>
</feature>